<dbReference type="Gene3D" id="3.55.50.30">
    <property type="match status" value="1"/>
</dbReference>
<protein>
    <submittedName>
        <fullName evidence="4">FecR family protein</fullName>
    </submittedName>
</protein>
<organism evidence="4 5">
    <name type="scientific">Pedobacter duraquae</name>
    <dbReference type="NCBI Taxonomy" id="425511"/>
    <lineage>
        <taxon>Bacteria</taxon>
        <taxon>Pseudomonadati</taxon>
        <taxon>Bacteroidota</taxon>
        <taxon>Sphingobacteriia</taxon>
        <taxon>Sphingobacteriales</taxon>
        <taxon>Sphingobacteriaceae</taxon>
        <taxon>Pedobacter</taxon>
    </lineage>
</organism>
<feature type="domain" description="Protein FecR C-terminal" evidence="3">
    <location>
        <begin position="329"/>
        <end position="396"/>
    </location>
</feature>
<evidence type="ECO:0000259" key="2">
    <source>
        <dbReference type="Pfam" id="PF04773"/>
    </source>
</evidence>
<dbReference type="OrthoDB" id="1099963at2"/>
<feature type="domain" description="FecR protein" evidence="2">
    <location>
        <begin position="181"/>
        <end position="285"/>
    </location>
</feature>
<dbReference type="Gene3D" id="2.60.120.1440">
    <property type="match status" value="1"/>
</dbReference>
<comment type="caution">
    <text evidence="4">The sequence shown here is derived from an EMBL/GenBank/DDBJ whole genome shotgun (WGS) entry which is preliminary data.</text>
</comment>
<dbReference type="PANTHER" id="PTHR30273">
    <property type="entry name" value="PERIPLASMIC SIGNAL SENSOR AND SIGMA FACTOR ACTIVATOR FECR-RELATED"/>
    <property type="match status" value="1"/>
</dbReference>
<evidence type="ECO:0000313" key="5">
    <source>
        <dbReference type="Proteomes" id="UP000295499"/>
    </source>
</evidence>
<evidence type="ECO:0000259" key="3">
    <source>
        <dbReference type="Pfam" id="PF16344"/>
    </source>
</evidence>
<keyword evidence="1" id="KW-0812">Transmembrane</keyword>
<dbReference type="PANTHER" id="PTHR30273:SF2">
    <property type="entry name" value="PROTEIN FECR"/>
    <property type="match status" value="1"/>
</dbReference>
<evidence type="ECO:0000313" key="4">
    <source>
        <dbReference type="EMBL" id="TDO21653.1"/>
    </source>
</evidence>
<dbReference type="InterPro" id="IPR006860">
    <property type="entry name" value="FecR"/>
</dbReference>
<dbReference type="AlphaFoldDB" id="A0A4R6II80"/>
<sequence>MNMDKGDFLKLVQKYNAGVASPEEIQFLHAYYELSETAGIDPQLESASAKETLRVSMRDAMKPAIEARIAHKNQAWYLQPIAIAASVTMILFATFLAVSPVKQKNQVLAKDAPVQIVPGGNKATLTLADGSTIILEGAKNGVLAMQGNTAIRKTSNGQIIYLDPDQRESAKVNGSAPMNMISTPRGGQYQLTLPDGSRVWLNSASSIRFPAEFDGNERVVEITGEAYFEVAKVFKVTSKMAMQERLPFIVRTADQEVEVLGTHFNVNAYTDESETRTTLLEGKVKVAGGSKQLAKILAPGQQSLVSKNKADIDVEAADLESAVAWKNGYFKFNKQDLKTIMRQISRWYDVDVTYAGAVSSDLFVGKIKRSENIADVLRVLEISKVNFRFSGKKIIVK</sequence>
<reference evidence="4 5" key="1">
    <citation type="submission" date="2019-03" db="EMBL/GenBank/DDBJ databases">
        <title>Genomic Encyclopedia of Archaeal and Bacterial Type Strains, Phase II (KMG-II): from individual species to whole genera.</title>
        <authorList>
            <person name="Goeker M."/>
        </authorList>
    </citation>
    <scope>NUCLEOTIDE SEQUENCE [LARGE SCALE GENOMIC DNA]</scope>
    <source>
        <strain evidence="4 5">DSM 19034</strain>
    </source>
</reference>
<dbReference type="Proteomes" id="UP000295499">
    <property type="component" value="Unassembled WGS sequence"/>
</dbReference>
<name>A0A4R6II80_9SPHI</name>
<accession>A0A4R6II80</accession>
<proteinExistence type="predicted"/>
<dbReference type="InterPro" id="IPR032508">
    <property type="entry name" value="FecR_C"/>
</dbReference>
<dbReference type="Pfam" id="PF04773">
    <property type="entry name" value="FecR"/>
    <property type="match status" value="1"/>
</dbReference>
<gene>
    <name evidence="4" type="ORF">CLV32_2759</name>
</gene>
<keyword evidence="1" id="KW-0472">Membrane</keyword>
<dbReference type="RefSeq" id="WP_133556321.1">
    <property type="nucleotide sequence ID" value="NZ_SNWM01000003.1"/>
</dbReference>
<keyword evidence="1" id="KW-1133">Transmembrane helix</keyword>
<dbReference type="Pfam" id="PF16344">
    <property type="entry name" value="FecR_C"/>
    <property type="match status" value="1"/>
</dbReference>
<evidence type="ECO:0000256" key="1">
    <source>
        <dbReference type="SAM" id="Phobius"/>
    </source>
</evidence>
<dbReference type="GO" id="GO:0016989">
    <property type="term" value="F:sigma factor antagonist activity"/>
    <property type="evidence" value="ECO:0007669"/>
    <property type="project" value="TreeGrafter"/>
</dbReference>
<keyword evidence="5" id="KW-1185">Reference proteome</keyword>
<dbReference type="EMBL" id="SNWM01000003">
    <property type="protein sequence ID" value="TDO21653.1"/>
    <property type="molecule type" value="Genomic_DNA"/>
</dbReference>
<feature type="transmembrane region" description="Helical" evidence="1">
    <location>
        <begin position="76"/>
        <end position="98"/>
    </location>
</feature>
<dbReference type="InterPro" id="IPR012373">
    <property type="entry name" value="Ferrdict_sens_TM"/>
</dbReference>